<gene>
    <name evidence="3" type="ORF">CHYS00102_LOCUS7021</name>
</gene>
<dbReference type="SUPFAM" id="SSF50978">
    <property type="entry name" value="WD40 repeat-like"/>
    <property type="match status" value="1"/>
</dbReference>
<dbReference type="EMBL" id="HBFR01009697">
    <property type="protein sequence ID" value="CAD8879837.1"/>
    <property type="molecule type" value="Transcribed_RNA"/>
</dbReference>
<evidence type="ECO:0000256" key="1">
    <source>
        <dbReference type="SAM" id="MobiDB-lite"/>
    </source>
</evidence>
<protein>
    <submittedName>
        <fullName evidence="3">Uncharacterized protein</fullName>
    </submittedName>
</protein>
<dbReference type="AlphaFoldDB" id="A0A7S1BA86"/>
<keyword evidence="2" id="KW-1133">Transmembrane helix</keyword>
<keyword evidence="2" id="KW-0472">Membrane</keyword>
<sequence>MKPLPMPTRHSGEEDYPALVFRRRRRYVAHRFIPLLLASPFGYPILASSFTPTTMAGKTCAFRYLPSCHKQYTSHSTSYRTPVLRLSREISSSGSFDNESDGDDDEFSYASLSARLADLQTSLAADSRRLARNWSEGLWNVRGFRYPNIGPIAVQSVPPLRTKEERSHLVAVTSSFSLSEVEGDVSTAVGIILMGNEYMGRFERKKGGEIVKLETRAEWFVEDDDEDEDEDEGPPRKVRWGPAPAPAPLKKEKERQEMQALIDATTPYVLLGEIPIAETTTSAVKLLWEDTESGLSRPYGTLYAGNFRGVVRHDIRPFRKRSVATEEKNGDDDEKPASVVTAAMFSVEQTEEEEGEDYTLAILRGSSVDTTGESNGCYLIALTRGGRVRLWDAAAASDKVTSNEEAPAAPSVSSISTVSLPHEGDIQCATVWNGSNGDTIVPGYLIIGTTDGEVAAYALAELAAAGENNDLKPKVRWMAHLPKNDGPGIEGVVSLSCLGSGSGTLGGGGKISTTVLTGGFDGVLKQWELIFRPPSTLQFWPFLPNQRMKRRAHIFNAMPPPASSLNTPPPPITCLVGDASKIVAATPASNADGDDGRIVFYSPVTGDKIYTMDGFSGSGASTLYITEDMMVCDGIGNGLVCVHDFGSIKDQIDSYEFELLE</sequence>
<feature type="transmembrane region" description="Helical" evidence="2">
    <location>
        <begin position="32"/>
        <end position="50"/>
    </location>
</feature>
<dbReference type="Gene3D" id="2.130.10.10">
    <property type="entry name" value="YVTN repeat-like/Quinoprotein amine dehydrogenase"/>
    <property type="match status" value="1"/>
</dbReference>
<name>A0A7S1BA86_9STRA</name>
<feature type="region of interest" description="Disordered" evidence="1">
    <location>
        <begin position="221"/>
        <end position="250"/>
    </location>
</feature>
<dbReference type="InterPro" id="IPR015943">
    <property type="entry name" value="WD40/YVTN_repeat-like_dom_sf"/>
</dbReference>
<accession>A0A7S1BA86</accession>
<reference evidence="3" key="1">
    <citation type="submission" date="2021-01" db="EMBL/GenBank/DDBJ databases">
        <authorList>
            <person name="Corre E."/>
            <person name="Pelletier E."/>
            <person name="Niang G."/>
            <person name="Scheremetjew M."/>
            <person name="Finn R."/>
            <person name="Kale V."/>
            <person name="Holt S."/>
            <person name="Cochrane G."/>
            <person name="Meng A."/>
            <person name="Brown T."/>
            <person name="Cohen L."/>
        </authorList>
    </citation>
    <scope>NUCLEOTIDE SEQUENCE</scope>
    <source>
        <strain evidence="3">308</strain>
    </source>
</reference>
<dbReference type="InterPro" id="IPR036322">
    <property type="entry name" value="WD40_repeat_dom_sf"/>
</dbReference>
<evidence type="ECO:0000313" key="3">
    <source>
        <dbReference type="EMBL" id="CAD8879837.1"/>
    </source>
</evidence>
<proteinExistence type="predicted"/>
<organism evidence="3">
    <name type="scientific">Corethron hystrix</name>
    <dbReference type="NCBI Taxonomy" id="216773"/>
    <lineage>
        <taxon>Eukaryota</taxon>
        <taxon>Sar</taxon>
        <taxon>Stramenopiles</taxon>
        <taxon>Ochrophyta</taxon>
        <taxon>Bacillariophyta</taxon>
        <taxon>Coscinodiscophyceae</taxon>
        <taxon>Corethrophycidae</taxon>
        <taxon>Corethrales</taxon>
        <taxon>Corethraceae</taxon>
        <taxon>Corethron</taxon>
    </lineage>
</organism>
<keyword evidence="2" id="KW-0812">Transmembrane</keyword>
<evidence type="ECO:0000256" key="2">
    <source>
        <dbReference type="SAM" id="Phobius"/>
    </source>
</evidence>
<feature type="compositionally biased region" description="Acidic residues" evidence="1">
    <location>
        <begin position="221"/>
        <end position="232"/>
    </location>
</feature>